<dbReference type="Gramene" id="TuG1812G0700002697.01.T01">
    <property type="protein sequence ID" value="TuG1812G0700002697.01.T01.cds332969"/>
    <property type="gene ID" value="TuG1812G0700002697.01"/>
</dbReference>
<sequence length="363" mass="38002">MEEREVSPAVTEAYVLTTFCGGSMACWLPRSVLTMPCCRRGLFFLPPPDLRTSGAKIFDAEKTNDGDVGELACPMGGPGEGKKAKPPLSVEPVRACFGEGKDATAHPPWYSLGDRDGSVDKDARPPPAGELAGVSGCSGEAENMNPPLAVGPAVGFCGESMNVSPPLKVPPVGVVGCPGGAKNDRALTPEPVGDGVLGVSSKNAKMLPPLPPPLPPIHGRTDGNEKSPAGDPVRDSKGGAVLGERRGEGGCEGEGEESKGWSSTSNFLRGETGGRRQRRLRPPGPATPPGAEKVTAECWGSMRSSARWCGDGARKKLRWRSAAIISIVGAPEFFGSCVVVAVVGLGRKWLVGWLVWRRPSQIY</sequence>
<dbReference type="PROSITE" id="PS51257">
    <property type="entry name" value="PROKAR_LIPOPROTEIN"/>
    <property type="match status" value="1"/>
</dbReference>
<keyword evidence="2" id="KW-1133">Transmembrane helix</keyword>
<feature type="compositionally biased region" description="Basic and acidic residues" evidence="1">
    <location>
        <begin position="232"/>
        <end position="249"/>
    </location>
</feature>
<keyword evidence="2" id="KW-0472">Membrane</keyword>
<name>A0A8R7V178_TRIUA</name>
<proteinExistence type="predicted"/>
<protein>
    <submittedName>
        <fullName evidence="3">Uncharacterized protein</fullName>
    </submittedName>
</protein>
<dbReference type="AlphaFoldDB" id="A0A8R7V178"/>
<evidence type="ECO:0000256" key="2">
    <source>
        <dbReference type="SAM" id="Phobius"/>
    </source>
</evidence>
<accession>A0A8R7V178</accession>
<dbReference type="EnsemblPlants" id="TuG1812G0700002697.01.T01">
    <property type="protein sequence ID" value="TuG1812G0700002697.01.T01.cds332969"/>
    <property type="gene ID" value="TuG1812G0700002697.01"/>
</dbReference>
<evidence type="ECO:0000313" key="3">
    <source>
        <dbReference type="EnsemblPlants" id="TuG1812G0700002697.01.T01.cds332969"/>
    </source>
</evidence>
<feature type="transmembrane region" description="Helical" evidence="2">
    <location>
        <begin position="322"/>
        <end position="346"/>
    </location>
</feature>
<evidence type="ECO:0000313" key="4">
    <source>
        <dbReference type="Proteomes" id="UP000015106"/>
    </source>
</evidence>
<reference evidence="3" key="2">
    <citation type="submission" date="2018-03" db="EMBL/GenBank/DDBJ databases">
        <title>The Triticum urartu genome reveals the dynamic nature of wheat genome evolution.</title>
        <authorList>
            <person name="Ling H."/>
            <person name="Ma B."/>
            <person name="Shi X."/>
            <person name="Liu H."/>
            <person name="Dong L."/>
            <person name="Sun H."/>
            <person name="Cao Y."/>
            <person name="Gao Q."/>
            <person name="Zheng S."/>
            <person name="Li Y."/>
            <person name="Yu Y."/>
            <person name="Du H."/>
            <person name="Qi M."/>
            <person name="Li Y."/>
            <person name="Yu H."/>
            <person name="Cui Y."/>
            <person name="Wang N."/>
            <person name="Chen C."/>
            <person name="Wu H."/>
            <person name="Zhao Y."/>
            <person name="Zhang J."/>
            <person name="Li Y."/>
            <person name="Zhou W."/>
            <person name="Zhang B."/>
            <person name="Hu W."/>
            <person name="Eijk M."/>
            <person name="Tang J."/>
            <person name="Witsenboer H."/>
            <person name="Zhao S."/>
            <person name="Li Z."/>
            <person name="Zhang A."/>
            <person name="Wang D."/>
            <person name="Liang C."/>
        </authorList>
    </citation>
    <scope>NUCLEOTIDE SEQUENCE [LARGE SCALE GENOMIC DNA]</scope>
    <source>
        <strain evidence="3">cv. G1812</strain>
    </source>
</reference>
<evidence type="ECO:0000256" key="1">
    <source>
        <dbReference type="SAM" id="MobiDB-lite"/>
    </source>
</evidence>
<dbReference type="Proteomes" id="UP000015106">
    <property type="component" value="Chromosome 7"/>
</dbReference>
<keyword evidence="4" id="KW-1185">Reference proteome</keyword>
<reference evidence="4" key="1">
    <citation type="journal article" date="2013" name="Nature">
        <title>Draft genome of the wheat A-genome progenitor Triticum urartu.</title>
        <authorList>
            <person name="Ling H.Q."/>
            <person name="Zhao S."/>
            <person name="Liu D."/>
            <person name="Wang J."/>
            <person name="Sun H."/>
            <person name="Zhang C."/>
            <person name="Fan H."/>
            <person name="Li D."/>
            <person name="Dong L."/>
            <person name="Tao Y."/>
            <person name="Gao C."/>
            <person name="Wu H."/>
            <person name="Li Y."/>
            <person name="Cui Y."/>
            <person name="Guo X."/>
            <person name="Zheng S."/>
            <person name="Wang B."/>
            <person name="Yu K."/>
            <person name="Liang Q."/>
            <person name="Yang W."/>
            <person name="Lou X."/>
            <person name="Chen J."/>
            <person name="Feng M."/>
            <person name="Jian J."/>
            <person name="Zhang X."/>
            <person name="Luo G."/>
            <person name="Jiang Y."/>
            <person name="Liu J."/>
            <person name="Wang Z."/>
            <person name="Sha Y."/>
            <person name="Zhang B."/>
            <person name="Wu H."/>
            <person name="Tang D."/>
            <person name="Shen Q."/>
            <person name="Xue P."/>
            <person name="Zou S."/>
            <person name="Wang X."/>
            <person name="Liu X."/>
            <person name="Wang F."/>
            <person name="Yang Y."/>
            <person name="An X."/>
            <person name="Dong Z."/>
            <person name="Zhang K."/>
            <person name="Zhang X."/>
            <person name="Luo M.C."/>
            <person name="Dvorak J."/>
            <person name="Tong Y."/>
            <person name="Wang J."/>
            <person name="Yang H."/>
            <person name="Li Z."/>
            <person name="Wang D."/>
            <person name="Zhang A."/>
            <person name="Wang J."/>
        </authorList>
    </citation>
    <scope>NUCLEOTIDE SEQUENCE</scope>
    <source>
        <strain evidence="4">cv. G1812</strain>
    </source>
</reference>
<keyword evidence="2" id="KW-0812">Transmembrane</keyword>
<feature type="region of interest" description="Disordered" evidence="1">
    <location>
        <begin position="182"/>
        <end position="293"/>
    </location>
</feature>
<organism evidence="3 4">
    <name type="scientific">Triticum urartu</name>
    <name type="common">Red wild einkorn</name>
    <name type="synonym">Crithodium urartu</name>
    <dbReference type="NCBI Taxonomy" id="4572"/>
    <lineage>
        <taxon>Eukaryota</taxon>
        <taxon>Viridiplantae</taxon>
        <taxon>Streptophyta</taxon>
        <taxon>Embryophyta</taxon>
        <taxon>Tracheophyta</taxon>
        <taxon>Spermatophyta</taxon>
        <taxon>Magnoliopsida</taxon>
        <taxon>Liliopsida</taxon>
        <taxon>Poales</taxon>
        <taxon>Poaceae</taxon>
        <taxon>BOP clade</taxon>
        <taxon>Pooideae</taxon>
        <taxon>Triticodae</taxon>
        <taxon>Triticeae</taxon>
        <taxon>Triticinae</taxon>
        <taxon>Triticum</taxon>
    </lineage>
</organism>
<reference evidence="3" key="3">
    <citation type="submission" date="2022-06" db="UniProtKB">
        <authorList>
            <consortium name="EnsemblPlants"/>
        </authorList>
    </citation>
    <scope>IDENTIFICATION</scope>
</reference>